<reference evidence="2 3" key="1">
    <citation type="submission" date="2018-10" db="EMBL/GenBank/DDBJ databases">
        <title>Ulvibacterium marinum gen. nov., sp. nov., a novel marine bacterium of the family Flavobacteriaceae, isolated from a culture of the green alga Ulva prolifera.</title>
        <authorList>
            <person name="Zhang Z."/>
        </authorList>
    </citation>
    <scope>NUCLEOTIDE SEQUENCE [LARGE SCALE GENOMIC DNA]</scope>
    <source>
        <strain evidence="2 3">CCMM003</strain>
    </source>
</reference>
<feature type="transmembrane region" description="Helical" evidence="1">
    <location>
        <begin position="359"/>
        <end position="376"/>
    </location>
</feature>
<organism evidence="2 3">
    <name type="scientific">Ulvibacterium marinum</name>
    <dbReference type="NCBI Taxonomy" id="2419782"/>
    <lineage>
        <taxon>Bacteria</taxon>
        <taxon>Pseudomonadati</taxon>
        <taxon>Bacteroidota</taxon>
        <taxon>Flavobacteriia</taxon>
        <taxon>Flavobacteriales</taxon>
        <taxon>Flavobacteriaceae</taxon>
        <taxon>Ulvibacterium</taxon>
    </lineage>
</organism>
<feature type="transmembrane region" description="Helical" evidence="1">
    <location>
        <begin position="12"/>
        <end position="32"/>
    </location>
</feature>
<feature type="transmembrane region" description="Helical" evidence="1">
    <location>
        <begin position="195"/>
        <end position="215"/>
    </location>
</feature>
<keyword evidence="1" id="KW-0472">Membrane</keyword>
<feature type="transmembrane region" description="Helical" evidence="1">
    <location>
        <begin position="38"/>
        <end position="56"/>
    </location>
</feature>
<proteinExistence type="predicted"/>
<keyword evidence="3" id="KW-1185">Reference proteome</keyword>
<keyword evidence="1" id="KW-0812">Transmembrane</keyword>
<evidence type="ECO:0000313" key="2">
    <source>
        <dbReference type="EMBL" id="RKN83296.1"/>
    </source>
</evidence>
<gene>
    <name evidence="2" type="ORF">D7Z94_05560</name>
</gene>
<feature type="transmembrane region" description="Helical" evidence="1">
    <location>
        <begin position="147"/>
        <end position="174"/>
    </location>
</feature>
<comment type="caution">
    <text evidence="2">The sequence shown here is derived from an EMBL/GenBank/DDBJ whole genome shotgun (WGS) entry which is preliminary data.</text>
</comment>
<keyword evidence="2" id="KW-0808">Transferase</keyword>
<evidence type="ECO:0000313" key="3">
    <source>
        <dbReference type="Proteomes" id="UP000276603"/>
    </source>
</evidence>
<feature type="transmembrane region" description="Helical" evidence="1">
    <location>
        <begin position="63"/>
        <end position="80"/>
    </location>
</feature>
<keyword evidence="1" id="KW-1133">Transmembrane helix</keyword>
<dbReference type="Pfam" id="PF26314">
    <property type="entry name" value="MptA_B_family"/>
    <property type="match status" value="1"/>
</dbReference>
<feature type="transmembrane region" description="Helical" evidence="1">
    <location>
        <begin position="334"/>
        <end position="353"/>
    </location>
</feature>
<feature type="transmembrane region" description="Helical" evidence="1">
    <location>
        <begin position="235"/>
        <end position="259"/>
    </location>
</feature>
<name>A0A3B0CHS2_9FLAO</name>
<dbReference type="OrthoDB" id="1491846at2"/>
<dbReference type="GO" id="GO:0016757">
    <property type="term" value="F:glycosyltransferase activity"/>
    <property type="evidence" value="ECO:0007669"/>
    <property type="project" value="UniProtKB-KW"/>
</dbReference>
<sequence>MPNQIITYWKLHKVPIILALLSLVFYYTFAHHLVRSDFMKLLMLFAALFFLSFKLIQFEKWNFKFLLAVGILFRLIFLWAEPNLSQDFYRFIWDGELVSHMLNPYLEVPDTLIGQKDLVIANAQELHQGMGGLSARHFSNYPPLNQLIFALAALLGGKSILGSVMVMRSVIILSDIGIFYFGRKLLKNLNRSPHLIFWYFLNPLIIIELTGNLHFEGVMLFFFVWALYLLSIGKWLWAAIPYAFSISVKLVPLLFLPLFLKHLGLKKSISFYGLIALTTLILLAPFYTSEFFAHYSDSVGLWFSNFEFNAGLYNGIKLVAVNFFDAKAWELVKIYGKITPLAIIAIALLFTFLANNQKLQVLITSMLWILGCYYLLSTTVHPWYLVFLVFLVIFTEYRFALVWSAMAILSYFAYSKTQFKENLWLLAIEYFAVYGFLAYEIFKLNGIKQIFHKNSSVN</sequence>
<dbReference type="EMBL" id="RBCJ01000001">
    <property type="protein sequence ID" value="RKN83296.1"/>
    <property type="molecule type" value="Genomic_DNA"/>
</dbReference>
<accession>A0A3B0CHS2</accession>
<feature type="transmembrane region" description="Helical" evidence="1">
    <location>
        <begin position="383"/>
        <end position="411"/>
    </location>
</feature>
<evidence type="ECO:0000256" key="1">
    <source>
        <dbReference type="SAM" id="Phobius"/>
    </source>
</evidence>
<dbReference type="Proteomes" id="UP000276603">
    <property type="component" value="Unassembled WGS sequence"/>
</dbReference>
<protein>
    <submittedName>
        <fullName evidence="2">Mannosyltransferase</fullName>
    </submittedName>
</protein>
<feature type="transmembrane region" description="Helical" evidence="1">
    <location>
        <begin position="271"/>
        <end position="288"/>
    </location>
</feature>
<dbReference type="AlphaFoldDB" id="A0A3B0CHS2"/>
<feature type="transmembrane region" description="Helical" evidence="1">
    <location>
        <begin position="423"/>
        <end position="442"/>
    </location>
</feature>
<keyword evidence="2" id="KW-0328">Glycosyltransferase</keyword>